<feature type="disulfide bond" evidence="1">
    <location>
        <begin position="79"/>
        <end position="89"/>
    </location>
</feature>
<keyword evidence="4" id="KW-1185">Reference proteome</keyword>
<comment type="caution">
    <text evidence="1">Lacks conserved residue(s) required for the propagation of feature annotation.</text>
</comment>
<feature type="non-terminal residue" evidence="3">
    <location>
        <position position="131"/>
    </location>
</feature>
<keyword evidence="1" id="KW-1015">Disulfide bond</keyword>
<proteinExistence type="predicted"/>
<keyword evidence="1" id="KW-0245">EGF-like domain</keyword>
<dbReference type="EMBL" id="REGN01011655">
    <property type="protein sequence ID" value="RMZ97087.1"/>
    <property type="molecule type" value="Genomic_DNA"/>
</dbReference>
<dbReference type="OrthoDB" id="10607652at2759"/>
<reference evidence="3 4" key="1">
    <citation type="journal article" date="2018" name="Sci. Rep.">
        <title>Genomic signatures of local adaptation to the degree of environmental predictability in rotifers.</title>
        <authorList>
            <person name="Franch-Gras L."/>
            <person name="Hahn C."/>
            <person name="Garcia-Roger E.M."/>
            <person name="Carmona M.J."/>
            <person name="Serra M."/>
            <person name="Gomez A."/>
        </authorList>
    </citation>
    <scope>NUCLEOTIDE SEQUENCE [LARGE SCALE GENOMIC DNA]</scope>
    <source>
        <strain evidence="3">HYR1</strain>
    </source>
</reference>
<evidence type="ECO:0000313" key="3">
    <source>
        <dbReference type="EMBL" id="RMZ97087.1"/>
    </source>
</evidence>
<sequence>PVSTTIFDTQKTTSFIENLSSYSNSKLSFFDLISFTSSIQSKATEANNFSDSDPEEFLSLNSEKLANLISIIDYDISGCLVNCSNHGICKKNHIRRYECLCEMGHFGKSCEKNKRPCSNAKLCLNNSTCVD</sequence>
<evidence type="ECO:0000259" key="2">
    <source>
        <dbReference type="PROSITE" id="PS50026"/>
    </source>
</evidence>
<protein>
    <recommendedName>
        <fullName evidence="2">EGF-like domain-containing protein</fullName>
    </recommendedName>
</protein>
<dbReference type="SUPFAM" id="SSF57196">
    <property type="entry name" value="EGF/Laminin"/>
    <property type="match status" value="1"/>
</dbReference>
<dbReference type="Gene3D" id="2.10.25.10">
    <property type="entry name" value="Laminin"/>
    <property type="match status" value="1"/>
</dbReference>
<dbReference type="SMART" id="SM00181">
    <property type="entry name" value="EGF"/>
    <property type="match status" value="1"/>
</dbReference>
<evidence type="ECO:0000313" key="4">
    <source>
        <dbReference type="Proteomes" id="UP000276133"/>
    </source>
</evidence>
<dbReference type="CDD" id="cd00054">
    <property type="entry name" value="EGF_CA"/>
    <property type="match status" value="1"/>
</dbReference>
<gene>
    <name evidence="3" type="ORF">BpHYR1_041940</name>
</gene>
<dbReference type="InterPro" id="IPR000742">
    <property type="entry name" value="EGF"/>
</dbReference>
<comment type="caution">
    <text evidence="3">The sequence shown here is derived from an EMBL/GenBank/DDBJ whole genome shotgun (WGS) entry which is preliminary data.</text>
</comment>
<name>A0A3M7PEH3_BRAPC</name>
<dbReference type="Proteomes" id="UP000276133">
    <property type="component" value="Unassembled WGS sequence"/>
</dbReference>
<organism evidence="3 4">
    <name type="scientific">Brachionus plicatilis</name>
    <name type="common">Marine rotifer</name>
    <name type="synonym">Brachionus muelleri</name>
    <dbReference type="NCBI Taxonomy" id="10195"/>
    <lineage>
        <taxon>Eukaryota</taxon>
        <taxon>Metazoa</taxon>
        <taxon>Spiralia</taxon>
        <taxon>Gnathifera</taxon>
        <taxon>Rotifera</taxon>
        <taxon>Eurotatoria</taxon>
        <taxon>Monogononta</taxon>
        <taxon>Pseudotrocha</taxon>
        <taxon>Ploima</taxon>
        <taxon>Brachionidae</taxon>
        <taxon>Brachionus</taxon>
    </lineage>
</organism>
<feature type="non-terminal residue" evidence="3">
    <location>
        <position position="1"/>
    </location>
</feature>
<dbReference type="AlphaFoldDB" id="A0A3M7PEH3"/>
<evidence type="ECO:0000256" key="1">
    <source>
        <dbReference type="PROSITE-ProRule" id="PRU00076"/>
    </source>
</evidence>
<feature type="disulfide bond" evidence="1">
    <location>
        <begin position="101"/>
        <end position="110"/>
    </location>
</feature>
<dbReference type="PROSITE" id="PS50026">
    <property type="entry name" value="EGF_3"/>
    <property type="match status" value="1"/>
</dbReference>
<feature type="domain" description="EGF-like" evidence="2">
    <location>
        <begin position="75"/>
        <end position="111"/>
    </location>
</feature>
<accession>A0A3M7PEH3</accession>
<dbReference type="PROSITE" id="PS00022">
    <property type="entry name" value="EGF_1"/>
    <property type="match status" value="1"/>
</dbReference>